<protein>
    <submittedName>
        <fullName evidence="10">Mechanosensitive ion channel</fullName>
    </submittedName>
</protein>
<evidence type="ECO:0000256" key="7">
    <source>
        <dbReference type="SAM" id="Phobius"/>
    </source>
</evidence>
<organism evidence="10 11">
    <name type="scientific">Sapientia aquatica</name>
    <dbReference type="NCBI Taxonomy" id="1549640"/>
    <lineage>
        <taxon>Bacteria</taxon>
        <taxon>Pseudomonadati</taxon>
        <taxon>Pseudomonadota</taxon>
        <taxon>Betaproteobacteria</taxon>
        <taxon>Burkholderiales</taxon>
        <taxon>Oxalobacteraceae</taxon>
        <taxon>Sapientia</taxon>
    </lineage>
</organism>
<keyword evidence="4 7" id="KW-0812">Transmembrane</keyword>
<comment type="subcellular location">
    <subcellularLocation>
        <location evidence="1">Cell membrane</location>
        <topology evidence="1">Multi-pass membrane protein</topology>
    </subcellularLocation>
</comment>
<dbReference type="GO" id="GO:0008381">
    <property type="term" value="F:mechanosensitive monoatomic ion channel activity"/>
    <property type="evidence" value="ECO:0007669"/>
    <property type="project" value="UniProtKB-ARBA"/>
</dbReference>
<evidence type="ECO:0000256" key="4">
    <source>
        <dbReference type="ARBA" id="ARBA00022692"/>
    </source>
</evidence>
<dbReference type="GO" id="GO:0005886">
    <property type="term" value="C:plasma membrane"/>
    <property type="evidence" value="ECO:0007669"/>
    <property type="project" value="UniProtKB-SubCell"/>
</dbReference>
<dbReference type="SUPFAM" id="SSF82861">
    <property type="entry name" value="Mechanosensitive channel protein MscS (YggB), transmembrane region"/>
    <property type="match status" value="1"/>
</dbReference>
<evidence type="ECO:0000256" key="5">
    <source>
        <dbReference type="ARBA" id="ARBA00022989"/>
    </source>
</evidence>
<dbReference type="OrthoDB" id="9809206at2"/>
<dbReference type="PANTHER" id="PTHR30347:SF1">
    <property type="entry name" value="MECHANOSENSITIVE CHANNEL MSCK"/>
    <property type="match status" value="1"/>
</dbReference>
<evidence type="ECO:0000256" key="1">
    <source>
        <dbReference type="ARBA" id="ARBA00004651"/>
    </source>
</evidence>
<evidence type="ECO:0000259" key="8">
    <source>
        <dbReference type="Pfam" id="PF00924"/>
    </source>
</evidence>
<name>A0A4R5VWG0_9BURK</name>
<dbReference type="InterPro" id="IPR052702">
    <property type="entry name" value="MscS-like_channel"/>
</dbReference>
<evidence type="ECO:0000256" key="3">
    <source>
        <dbReference type="ARBA" id="ARBA00022475"/>
    </source>
</evidence>
<evidence type="ECO:0000313" key="11">
    <source>
        <dbReference type="Proteomes" id="UP000294829"/>
    </source>
</evidence>
<dbReference type="Pfam" id="PF21082">
    <property type="entry name" value="MS_channel_3rd"/>
    <property type="match status" value="1"/>
</dbReference>
<feature type="transmembrane region" description="Helical" evidence="7">
    <location>
        <begin position="112"/>
        <end position="133"/>
    </location>
</feature>
<feature type="transmembrane region" description="Helical" evidence="7">
    <location>
        <begin position="153"/>
        <end position="174"/>
    </location>
</feature>
<evidence type="ECO:0000256" key="2">
    <source>
        <dbReference type="ARBA" id="ARBA00008017"/>
    </source>
</evidence>
<dbReference type="Pfam" id="PF00924">
    <property type="entry name" value="MS_channel_2nd"/>
    <property type="match status" value="1"/>
</dbReference>
<dbReference type="PANTHER" id="PTHR30347">
    <property type="entry name" value="POTASSIUM CHANNEL RELATED"/>
    <property type="match status" value="1"/>
</dbReference>
<keyword evidence="5 7" id="KW-1133">Transmembrane helix</keyword>
<dbReference type="Gene3D" id="3.30.70.100">
    <property type="match status" value="1"/>
</dbReference>
<dbReference type="InterPro" id="IPR049278">
    <property type="entry name" value="MS_channel_C"/>
</dbReference>
<dbReference type="InterPro" id="IPR023408">
    <property type="entry name" value="MscS_beta-dom_sf"/>
</dbReference>
<dbReference type="Proteomes" id="UP000294829">
    <property type="component" value="Unassembled WGS sequence"/>
</dbReference>
<dbReference type="InterPro" id="IPR011066">
    <property type="entry name" value="MscS_channel_C_sf"/>
</dbReference>
<evidence type="ECO:0000259" key="9">
    <source>
        <dbReference type="Pfam" id="PF21082"/>
    </source>
</evidence>
<sequence length="423" mass="46750">MWWQIAVVVLCVLLTHFVKKILQRRFPIDESNSPEDVYAARSFSRILFPAIFWFLLFIGKQILLKWQHVYLLSLLIPIFGSLALIRFGIYLSRRIFAKSVDVTGAHLWMEKTFSSGVWIIAIMYYTDVLTDVIDFLDTNTLAIGRSKLSILEILQGLISVVITVLLALWASAALDKRLMKMGSIHSSLRTVLSRLGRSLLILFAVLISLSLVGIDLTVLSVFSGALGVGLGLGLQKIASNYVSGFIILLDRSLSIDDLITVDKYSGKVSQINTRYTVLKGLDGVESVIPNEMLVSSPVQNLSLTDRSVWMSTDVSVAYNTDIEALLPQLVSATKTVERVSTKSEPSANLISFGASGLDLRIGFWINDPENGKMGVLSQVNRAIWKVLQEQKIEVPYPQSEVRILNAAELVSVSASKSNADPAI</sequence>
<gene>
    <name evidence="10" type="ORF">E2I14_14795</name>
</gene>
<feature type="domain" description="Mechanosensitive ion channel MscS" evidence="8">
    <location>
        <begin position="237"/>
        <end position="302"/>
    </location>
</feature>
<dbReference type="SUPFAM" id="SSF82689">
    <property type="entry name" value="Mechanosensitive channel protein MscS (YggB), C-terminal domain"/>
    <property type="match status" value="1"/>
</dbReference>
<comment type="similarity">
    <text evidence="2">Belongs to the MscS (TC 1.A.23) family.</text>
</comment>
<keyword evidence="6 7" id="KW-0472">Membrane</keyword>
<feature type="transmembrane region" description="Helical" evidence="7">
    <location>
        <begin position="43"/>
        <end position="63"/>
    </location>
</feature>
<dbReference type="EMBL" id="SMYL01000009">
    <property type="protein sequence ID" value="TDK63598.1"/>
    <property type="molecule type" value="Genomic_DNA"/>
</dbReference>
<dbReference type="InterPro" id="IPR010920">
    <property type="entry name" value="LSM_dom_sf"/>
</dbReference>
<accession>A0A4R5VWG0</accession>
<feature type="transmembrane region" description="Helical" evidence="7">
    <location>
        <begin position="195"/>
        <end position="214"/>
    </location>
</feature>
<dbReference type="AlphaFoldDB" id="A0A4R5VWG0"/>
<comment type="caution">
    <text evidence="10">The sequence shown here is derived from an EMBL/GenBank/DDBJ whole genome shotgun (WGS) entry which is preliminary data.</text>
</comment>
<dbReference type="SUPFAM" id="SSF50182">
    <property type="entry name" value="Sm-like ribonucleoproteins"/>
    <property type="match status" value="1"/>
</dbReference>
<evidence type="ECO:0000313" key="10">
    <source>
        <dbReference type="EMBL" id="TDK63598.1"/>
    </source>
</evidence>
<dbReference type="Gene3D" id="1.10.287.1260">
    <property type="match status" value="1"/>
</dbReference>
<proteinExistence type="inferred from homology"/>
<feature type="transmembrane region" description="Helical" evidence="7">
    <location>
        <begin position="69"/>
        <end position="91"/>
    </location>
</feature>
<dbReference type="InterPro" id="IPR006685">
    <property type="entry name" value="MscS_channel_2nd"/>
</dbReference>
<keyword evidence="11" id="KW-1185">Reference proteome</keyword>
<dbReference type="Gene3D" id="2.30.30.60">
    <property type="match status" value="1"/>
</dbReference>
<feature type="transmembrane region" description="Helical" evidence="7">
    <location>
        <begin position="6"/>
        <end position="22"/>
    </location>
</feature>
<dbReference type="InterPro" id="IPR011014">
    <property type="entry name" value="MscS_channel_TM-2"/>
</dbReference>
<evidence type="ECO:0000256" key="6">
    <source>
        <dbReference type="ARBA" id="ARBA00023136"/>
    </source>
</evidence>
<feature type="domain" description="Mechanosensitive ion channel MscS C-terminal" evidence="9">
    <location>
        <begin position="312"/>
        <end position="393"/>
    </location>
</feature>
<reference evidence="10 11" key="1">
    <citation type="submission" date="2019-03" db="EMBL/GenBank/DDBJ databases">
        <title>Sapientia aquatica gen. nov., sp. nov., isolated from a crater lake.</title>
        <authorList>
            <person name="Felfoldi T."/>
            <person name="Szabo A."/>
            <person name="Toth E."/>
            <person name="Schumann P."/>
            <person name="Keki Z."/>
            <person name="Marialigeti K."/>
            <person name="Mathe I."/>
        </authorList>
    </citation>
    <scope>NUCLEOTIDE SEQUENCE [LARGE SCALE GENOMIC DNA]</scope>
    <source>
        <strain evidence="10 11">SA-152</strain>
    </source>
</reference>
<keyword evidence="3" id="KW-1003">Cell membrane</keyword>